<dbReference type="AlphaFoldDB" id="A0A0F3QIA5"/>
<reference evidence="1 2" key="1">
    <citation type="submission" date="2015-02" db="EMBL/GenBank/DDBJ databases">
        <title>Genome Sequencing of Rickettsiales.</title>
        <authorList>
            <person name="Daugherty S.C."/>
            <person name="Su Q."/>
            <person name="Abolude K."/>
            <person name="Beier-Sexton M."/>
            <person name="Carlyon J.A."/>
            <person name="Carter R."/>
            <person name="Day N.P."/>
            <person name="Dumler S.J."/>
            <person name="Dyachenko V."/>
            <person name="Godinez A."/>
            <person name="Kurtti T.J."/>
            <person name="Lichay M."/>
            <person name="Mullins K.E."/>
            <person name="Ott S."/>
            <person name="Pappas-Brown V."/>
            <person name="Paris D.H."/>
            <person name="Patel P."/>
            <person name="Richards A.L."/>
            <person name="Sadzewicz L."/>
            <person name="Sears K."/>
            <person name="Seidman D."/>
            <person name="Sengamalay N."/>
            <person name="Stenos J."/>
            <person name="Tallon L.J."/>
            <person name="Vincent G."/>
            <person name="Fraser C.M."/>
            <person name="Munderloh U."/>
            <person name="Dunning-Hotopp J.C."/>
        </authorList>
    </citation>
    <scope>NUCLEOTIDE SEQUENCE [LARGE SCALE GENOMIC DNA]</scope>
    <source>
        <strain evidence="1 2">RML Mogi</strain>
    </source>
</reference>
<name>A0A0F3QIA5_RICBE</name>
<dbReference type="Proteomes" id="UP000033689">
    <property type="component" value="Unassembled WGS sequence"/>
</dbReference>
<sequence length="101" mass="11633">MQINYLIRLLAMYKQILKNIENKIESNNMTLKTLEGLKIFGFENAKREGLSNVLLELYSIHTGLLHKANNKYEQDSEAQLKLSVVDTLIGDINNFLDNHPE</sequence>
<proteinExistence type="predicted"/>
<accession>A0A0F3QIA5</accession>
<dbReference type="EMBL" id="LAOJ01000001">
    <property type="protein sequence ID" value="KJV91881.1"/>
    <property type="molecule type" value="Genomic_DNA"/>
</dbReference>
<dbReference type="PATRIC" id="fig|1359194.3.peg.506"/>
<comment type="caution">
    <text evidence="1">The sequence shown here is derived from an EMBL/GenBank/DDBJ whole genome shotgun (WGS) entry which is preliminary data.</text>
</comment>
<organism evidence="1 2">
    <name type="scientific">Rickettsia bellii str. RML Mogi</name>
    <dbReference type="NCBI Taxonomy" id="1359194"/>
    <lineage>
        <taxon>Bacteria</taxon>
        <taxon>Pseudomonadati</taxon>
        <taxon>Pseudomonadota</taxon>
        <taxon>Alphaproteobacteria</taxon>
        <taxon>Rickettsiales</taxon>
        <taxon>Rickettsiaceae</taxon>
        <taxon>Rickettsieae</taxon>
        <taxon>Rickettsia</taxon>
        <taxon>belli group</taxon>
    </lineage>
</organism>
<evidence type="ECO:0000313" key="1">
    <source>
        <dbReference type="EMBL" id="KJV91881.1"/>
    </source>
</evidence>
<protein>
    <submittedName>
        <fullName evidence="1">Uncharacterized protein</fullName>
    </submittedName>
</protein>
<gene>
    <name evidence="1" type="ORF">RBEMOGI_0493</name>
</gene>
<evidence type="ECO:0000313" key="2">
    <source>
        <dbReference type="Proteomes" id="UP000033689"/>
    </source>
</evidence>